<organism evidence="1 2">
    <name type="scientific">Dendrothele bispora (strain CBS 962.96)</name>
    <dbReference type="NCBI Taxonomy" id="1314807"/>
    <lineage>
        <taxon>Eukaryota</taxon>
        <taxon>Fungi</taxon>
        <taxon>Dikarya</taxon>
        <taxon>Basidiomycota</taxon>
        <taxon>Agaricomycotina</taxon>
        <taxon>Agaricomycetes</taxon>
        <taxon>Agaricomycetidae</taxon>
        <taxon>Agaricales</taxon>
        <taxon>Agaricales incertae sedis</taxon>
        <taxon>Dendrothele</taxon>
    </lineage>
</organism>
<feature type="non-terminal residue" evidence="1">
    <location>
        <position position="1"/>
    </location>
</feature>
<keyword evidence="2" id="KW-1185">Reference proteome</keyword>
<dbReference type="AlphaFoldDB" id="A0A4S8KUR4"/>
<dbReference type="OrthoDB" id="3062066at2759"/>
<gene>
    <name evidence="1" type="ORF">K435DRAFT_942967</name>
</gene>
<proteinExistence type="predicted"/>
<protein>
    <submittedName>
        <fullName evidence="1">Uncharacterized protein</fullName>
    </submittedName>
</protein>
<evidence type="ECO:0000313" key="2">
    <source>
        <dbReference type="Proteomes" id="UP000297245"/>
    </source>
</evidence>
<reference evidence="1 2" key="1">
    <citation type="journal article" date="2019" name="Nat. Ecol. Evol.">
        <title>Megaphylogeny resolves global patterns of mushroom evolution.</title>
        <authorList>
            <person name="Varga T."/>
            <person name="Krizsan K."/>
            <person name="Foldi C."/>
            <person name="Dima B."/>
            <person name="Sanchez-Garcia M."/>
            <person name="Sanchez-Ramirez S."/>
            <person name="Szollosi G.J."/>
            <person name="Szarkandi J.G."/>
            <person name="Papp V."/>
            <person name="Albert L."/>
            <person name="Andreopoulos W."/>
            <person name="Angelini C."/>
            <person name="Antonin V."/>
            <person name="Barry K.W."/>
            <person name="Bougher N.L."/>
            <person name="Buchanan P."/>
            <person name="Buyck B."/>
            <person name="Bense V."/>
            <person name="Catcheside P."/>
            <person name="Chovatia M."/>
            <person name="Cooper J."/>
            <person name="Damon W."/>
            <person name="Desjardin D."/>
            <person name="Finy P."/>
            <person name="Geml J."/>
            <person name="Haridas S."/>
            <person name="Hughes K."/>
            <person name="Justo A."/>
            <person name="Karasinski D."/>
            <person name="Kautmanova I."/>
            <person name="Kiss B."/>
            <person name="Kocsube S."/>
            <person name="Kotiranta H."/>
            <person name="LaButti K.M."/>
            <person name="Lechner B.E."/>
            <person name="Liimatainen K."/>
            <person name="Lipzen A."/>
            <person name="Lukacs Z."/>
            <person name="Mihaltcheva S."/>
            <person name="Morgado L.N."/>
            <person name="Niskanen T."/>
            <person name="Noordeloos M.E."/>
            <person name="Ohm R.A."/>
            <person name="Ortiz-Santana B."/>
            <person name="Ovrebo C."/>
            <person name="Racz N."/>
            <person name="Riley R."/>
            <person name="Savchenko A."/>
            <person name="Shiryaev A."/>
            <person name="Soop K."/>
            <person name="Spirin V."/>
            <person name="Szebenyi C."/>
            <person name="Tomsovsky M."/>
            <person name="Tulloss R.E."/>
            <person name="Uehling J."/>
            <person name="Grigoriev I.V."/>
            <person name="Vagvolgyi C."/>
            <person name="Papp T."/>
            <person name="Martin F.M."/>
            <person name="Miettinen O."/>
            <person name="Hibbett D.S."/>
            <person name="Nagy L.G."/>
        </authorList>
    </citation>
    <scope>NUCLEOTIDE SEQUENCE [LARGE SCALE GENOMIC DNA]</scope>
    <source>
        <strain evidence="1 2">CBS 962.96</strain>
    </source>
</reference>
<name>A0A4S8KUR4_DENBC</name>
<dbReference type="EMBL" id="ML180017">
    <property type="protein sequence ID" value="THU79513.1"/>
    <property type="molecule type" value="Genomic_DNA"/>
</dbReference>
<dbReference type="Proteomes" id="UP000297245">
    <property type="component" value="Unassembled WGS sequence"/>
</dbReference>
<accession>A0A4S8KUR4</accession>
<sequence>KGGNSSPAPVFASRSYLKIITVPNHRRAYLRFITSNHMLAVEVLRYTDRRYQPYVPREWRKCRLGCDEVEDEVHAILCCEGDPDLVYLRNNFMLLVLPLLPDASLWHTRHTELAFLFRLIFDERLLKIVAKFIYNVERIYCSRRVYVPPPIMYTQ</sequence>
<evidence type="ECO:0000313" key="1">
    <source>
        <dbReference type="EMBL" id="THU79513.1"/>
    </source>
</evidence>